<accession>A0AAD7QUY1</accession>
<dbReference type="GeneID" id="80886671"/>
<evidence type="ECO:0000313" key="2">
    <source>
        <dbReference type="EMBL" id="KAJ8101997.1"/>
    </source>
</evidence>
<comment type="similarity">
    <text evidence="1">Belongs to the short-chain dehydrogenases/reductases (SDR) family.</text>
</comment>
<dbReference type="Pfam" id="PF00106">
    <property type="entry name" value="adh_short"/>
    <property type="match status" value="1"/>
</dbReference>
<dbReference type="PANTHER" id="PTHR45458">
    <property type="entry name" value="SHORT-CHAIN DEHYDROGENASE/REDUCTASE SDR"/>
    <property type="match status" value="1"/>
</dbReference>
<dbReference type="SUPFAM" id="SSF51735">
    <property type="entry name" value="NAD(P)-binding Rossmann-fold domains"/>
    <property type="match status" value="1"/>
</dbReference>
<dbReference type="Gene3D" id="3.40.50.720">
    <property type="entry name" value="NAD(P)-binding Rossmann-like Domain"/>
    <property type="match status" value="1"/>
</dbReference>
<comment type="caution">
    <text evidence="2">The sequence shown here is derived from an EMBL/GenBank/DDBJ whole genome shotgun (WGS) entry which is preliminary data.</text>
</comment>
<dbReference type="InterPro" id="IPR036291">
    <property type="entry name" value="NAD(P)-bd_dom_sf"/>
</dbReference>
<protein>
    <recommendedName>
        <fullName evidence="4">NAD(P)-binding protein</fullName>
    </recommendedName>
</protein>
<dbReference type="GO" id="GO:0016616">
    <property type="term" value="F:oxidoreductase activity, acting on the CH-OH group of donors, NAD or NADP as acceptor"/>
    <property type="evidence" value="ECO:0007669"/>
    <property type="project" value="TreeGrafter"/>
</dbReference>
<evidence type="ECO:0008006" key="4">
    <source>
        <dbReference type="Google" id="ProtNLM"/>
    </source>
</evidence>
<name>A0AAD7QUY1_9ASCO</name>
<proteinExistence type="inferred from homology"/>
<organism evidence="2 3">
    <name type="scientific">Lipomyces tetrasporus</name>
    <dbReference type="NCBI Taxonomy" id="54092"/>
    <lineage>
        <taxon>Eukaryota</taxon>
        <taxon>Fungi</taxon>
        <taxon>Dikarya</taxon>
        <taxon>Ascomycota</taxon>
        <taxon>Saccharomycotina</taxon>
        <taxon>Lipomycetes</taxon>
        <taxon>Lipomycetales</taxon>
        <taxon>Lipomycetaceae</taxon>
        <taxon>Lipomyces</taxon>
    </lineage>
</organism>
<keyword evidence="3" id="KW-1185">Reference proteome</keyword>
<dbReference type="EMBL" id="JARPMG010000003">
    <property type="protein sequence ID" value="KAJ8101997.1"/>
    <property type="molecule type" value="Genomic_DNA"/>
</dbReference>
<dbReference type="RefSeq" id="XP_056045447.1">
    <property type="nucleotide sequence ID" value="XM_056191505.1"/>
</dbReference>
<sequence>MSRFTYLITGANRGIGFEIARQLLAAGNHDVIAVVRSIDASGPIKALVDENKNSKIVEFDVTDRSSIKDAVKALKARGVDKIDVLINNAGVTHDAARMEALEDAEFARILRTNVIGPSAVISEFLPLLQQGRRKVVVNVSSSLGSIAMNTGYATGGYNVSKAALNMLTKQYSVEKATGGFVFVALDPGWVQTDMGGKGAPLSPNESVNAILSTISKLTSEDNGKYINRFGKVLPF</sequence>
<gene>
    <name evidence="2" type="ORF">POJ06DRAFT_74895</name>
</gene>
<evidence type="ECO:0000313" key="3">
    <source>
        <dbReference type="Proteomes" id="UP001217417"/>
    </source>
</evidence>
<dbReference type="PRINTS" id="PR00081">
    <property type="entry name" value="GDHRDH"/>
</dbReference>
<dbReference type="InterPro" id="IPR002347">
    <property type="entry name" value="SDR_fam"/>
</dbReference>
<dbReference type="InterPro" id="IPR052184">
    <property type="entry name" value="SDR_enzymes"/>
</dbReference>
<dbReference type="CDD" id="cd05325">
    <property type="entry name" value="carb_red_sniffer_like_SDR_c"/>
    <property type="match status" value="1"/>
</dbReference>
<evidence type="ECO:0000256" key="1">
    <source>
        <dbReference type="RuleBase" id="RU000363"/>
    </source>
</evidence>
<dbReference type="PANTHER" id="PTHR45458:SF1">
    <property type="entry name" value="SHORT CHAIN DEHYDROGENASE"/>
    <property type="match status" value="1"/>
</dbReference>
<dbReference type="Proteomes" id="UP001217417">
    <property type="component" value="Unassembled WGS sequence"/>
</dbReference>
<reference evidence="2" key="1">
    <citation type="submission" date="2023-03" db="EMBL/GenBank/DDBJ databases">
        <title>Near-Complete genome sequence of Lipomyces tetrasporous NRRL Y-64009, an oleaginous yeast capable of growing on lignocellulosic hydrolysates.</title>
        <authorList>
            <consortium name="Lawrence Berkeley National Laboratory"/>
            <person name="Jagtap S.S."/>
            <person name="Liu J.-J."/>
            <person name="Walukiewicz H.E."/>
            <person name="Pangilinan J."/>
            <person name="Lipzen A."/>
            <person name="Ahrendt S."/>
            <person name="Koriabine M."/>
            <person name="Cobaugh K."/>
            <person name="Salamov A."/>
            <person name="Yoshinaga Y."/>
            <person name="Ng V."/>
            <person name="Daum C."/>
            <person name="Grigoriev I.V."/>
            <person name="Slininger P.J."/>
            <person name="Dien B.S."/>
            <person name="Jin Y.-S."/>
            <person name="Rao C.V."/>
        </authorList>
    </citation>
    <scope>NUCLEOTIDE SEQUENCE</scope>
    <source>
        <strain evidence="2">NRRL Y-64009</strain>
    </source>
</reference>
<dbReference type="AlphaFoldDB" id="A0AAD7QUY1"/>
<dbReference type="PRINTS" id="PR00080">
    <property type="entry name" value="SDRFAMILY"/>
</dbReference>